<accession>F4Y345</accession>
<name>F4Y345_9CYAN</name>
<proteinExistence type="predicted"/>
<sequence length="110" mass="11302">MLISDLNHLESVDASQVQGGTTIAGITFNNNVTSVFNTTSTITETEVFNTSIISRVDINGITASGGVTSEASSDKGNNVATKQESVFITIEQGGVTGSKSVGIGFSAISR</sequence>
<reference evidence="2" key="1">
    <citation type="journal article" date="2011" name="Proc. Natl. Acad. Sci. U.S.A.">
        <title>Genomic insights into the physiology and ecology of the marine filamentous cyanobacterium Lyngbya majuscula.</title>
        <authorList>
            <person name="Jones A.C."/>
            <person name="Monroe E.A."/>
            <person name="Podell S."/>
            <person name="Hess W.R."/>
            <person name="Klages S."/>
            <person name="Esquenazi E."/>
            <person name="Niessen S."/>
            <person name="Hoover H."/>
            <person name="Rothmann M."/>
            <person name="Lasken R.S."/>
            <person name="Yates J.R.III."/>
            <person name="Reinhardt R."/>
            <person name="Kube M."/>
            <person name="Burkart M.D."/>
            <person name="Allen E.E."/>
            <person name="Dorrestein P.C."/>
            <person name="Gerwick W.H."/>
            <person name="Gerwick L."/>
        </authorList>
    </citation>
    <scope>NUCLEOTIDE SEQUENCE [LARGE SCALE GENOMIC DNA]</scope>
    <source>
        <strain evidence="2">3L</strain>
    </source>
</reference>
<dbReference type="Proteomes" id="UP000003959">
    <property type="component" value="Unassembled WGS sequence"/>
</dbReference>
<dbReference type="RefSeq" id="WP_008191086.1">
    <property type="nucleotide sequence ID" value="NZ_GL890973.1"/>
</dbReference>
<dbReference type="EMBL" id="GL890973">
    <property type="protein sequence ID" value="EGJ28521.1"/>
    <property type="molecule type" value="Genomic_DNA"/>
</dbReference>
<keyword evidence="2" id="KW-1185">Reference proteome</keyword>
<evidence type="ECO:0000313" key="1">
    <source>
        <dbReference type="EMBL" id="EGJ28521.1"/>
    </source>
</evidence>
<dbReference type="OrthoDB" id="471530at2"/>
<dbReference type="AlphaFoldDB" id="F4Y345"/>
<organism evidence="1 2">
    <name type="scientific">Moorena producens 3L</name>
    <dbReference type="NCBI Taxonomy" id="489825"/>
    <lineage>
        <taxon>Bacteria</taxon>
        <taxon>Bacillati</taxon>
        <taxon>Cyanobacteriota</taxon>
        <taxon>Cyanophyceae</taxon>
        <taxon>Coleofasciculales</taxon>
        <taxon>Coleofasciculaceae</taxon>
        <taxon>Moorena</taxon>
    </lineage>
</organism>
<protein>
    <submittedName>
        <fullName evidence="1">Uncharacterized protein</fullName>
    </submittedName>
</protein>
<gene>
    <name evidence="1" type="ORF">LYNGBM3L_71750</name>
</gene>
<evidence type="ECO:0000313" key="2">
    <source>
        <dbReference type="Proteomes" id="UP000003959"/>
    </source>
</evidence>
<dbReference type="HOGENOM" id="CLU_2168106_0_0_3"/>